<keyword evidence="2" id="KW-0472">Membrane</keyword>
<feature type="transmembrane region" description="Helical" evidence="2">
    <location>
        <begin position="194"/>
        <end position="227"/>
    </location>
</feature>
<dbReference type="STRING" id="48709.A0A1D2MH92"/>
<feature type="region of interest" description="Disordered" evidence="1">
    <location>
        <begin position="103"/>
        <end position="154"/>
    </location>
</feature>
<dbReference type="SMART" id="SM00314">
    <property type="entry name" value="RA"/>
    <property type="match status" value="1"/>
</dbReference>
<dbReference type="AlphaFoldDB" id="A0A1D2MH92"/>
<feature type="compositionally biased region" description="Polar residues" evidence="1">
    <location>
        <begin position="593"/>
        <end position="614"/>
    </location>
</feature>
<feature type="compositionally biased region" description="Polar residues" evidence="1">
    <location>
        <begin position="711"/>
        <end position="724"/>
    </location>
</feature>
<dbReference type="SUPFAM" id="SSF50729">
    <property type="entry name" value="PH domain-like"/>
    <property type="match status" value="1"/>
</dbReference>
<feature type="region of interest" description="Disordered" evidence="1">
    <location>
        <begin position="593"/>
        <end position="651"/>
    </location>
</feature>
<dbReference type="Pfam" id="PF00169">
    <property type="entry name" value="PH"/>
    <property type="match status" value="1"/>
</dbReference>
<dbReference type="InterPro" id="IPR039664">
    <property type="entry name" value="GRB/APBB1IP"/>
</dbReference>
<dbReference type="Gene3D" id="3.10.20.90">
    <property type="entry name" value="Phosphatidylinositol 3-kinase Catalytic Subunit, Chain A, domain 1"/>
    <property type="match status" value="1"/>
</dbReference>
<feature type="domain" description="Ras-associating" evidence="3">
    <location>
        <begin position="294"/>
        <end position="384"/>
    </location>
</feature>
<feature type="non-terminal residue" evidence="4">
    <location>
        <position position="835"/>
    </location>
</feature>
<accession>A0A1D2MH92</accession>
<keyword evidence="2" id="KW-1133">Transmembrane helix</keyword>
<keyword evidence="5" id="KW-1185">Reference proteome</keyword>
<dbReference type="EMBL" id="LJIJ01001258">
    <property type="protein sequence ID" value="ODM92345.1"/>
    <property type="molecule type" value="Genomic_DNA"/>
</dbReference>
<feature type="compositionally biased region" description="Low complexity" evidence="1">
    <location>
        <begin position="765"/>
        <end position="780"/>
    </location>
</feature>
<evidence type="ECO:0000256" key="2">
    <source>
        <dbReference type="SAM" id="Phobius"/>
    </source>
</evidence>
<evidence type="ECO:0000259" key="3">
    <source>
        <dbReference type="PROSITE" id="PS50200"/>
    </source>
</evidence>
<feature type="compositionally biased region" description="Low complexity" evidence="1">
    <location>
        <begin position="141"/>
        <end position="154"/>
    </location>
</feature>
<proteinExistence type="predicted"/>
<feature type="compositionally biased region" description="Polar residues" evidence="1">
    <location>
        <begin position="115"/>
        <end position="140"/>
    </location>
</feature>
<name>A0A1D2MH92_ORCCI</name>
<dbReference type="Pfam" id="PF21989">
    <property type="entry name" value="RA_2"/>
    <property type="match status" value="1"/>
</dbReference>
<dbReference type="GO" id="GO:0071944">
    <property type="term" value="C:cell periphery"/>
    <property type="evidence" value="ECO:0007669"/>
    <property type="project" value="UniProtKB-ARBA"/>
</dbReference>
<sequence length="835" mass="92417">MSSRQLKMEEDTHDVQPESESDESDGEDGYPNKAGRRDSNALLDTWLAELDSLTTDIGTMKPADPFRFSQATLEDTQEDELNAILGELSALQMSLDREISHQPGLLQVPGPENNKPVNTSQSDNGVRTESPDNDSGFSDNASMLSSGSSLSASGSSSGSSTTSCGVKNAVSLSHSNVLHATEINKIHKINRTHFALILHIHMIFFIYFDIFTFLLIFCIFCLLFGVILSGDDVNCVFTIHGFLLYDCLLSFCNMIWNLHWGLADLVTAKLQKLETRVLDEKAEKIRVALEKMRAASVTRLYVKAFTQDGSSKALMVEESMTCGRVLALLADKNHVQLSQKWTLVEHLPHLHMERIYEDHENMVENLLMWTRDSKNKILFVEKNEKYDMFVNPQKYFLETRVSHSGGCMDEHTKNGLIEEFFAHGVGVPEVESFLYLKAEGKKAWKKFPFVLRASGIYYCPKGRTHANASKDLICLATIDHNIQGYQGVGWKKKFKSPTEFGFALKPARLQVKSHRHMKYLCAEDADTLRLWMAGIRIAKYGKQLWDNYRSLMEDMAHEDLDRFGRSVSLASMPQQTNNPLVISTADNNSINKASTRRYSQESYQSTAQSYSVANSADMPPPPPLPKEEGFESDCPMGGTIKRKPSAGLTPKIPLTMNTRSIVGDFINVSSVPGEAGTVTLQRKRSLSGNSSGSSSSSLVSQIHVSAKDSVSYQRTQSQIGQSAQVKPPTGMTLTRSQPTNAPEPVVEETMDSLDLEDLPPPPPELLNSEPESLNSLNSVPIPFPPPPPPLNDNSIVANSNNANAISNTIIANSCLKSCTSTNTYTAKRGVSFSTE</sequence>
<feature type="compositionally biased region" description="Polar residues" evidence="1">
    <location>
        <begin position="731"/>
        <end position="740"/>
    </location>
</feature>
<evidence type="ECO:0000256" key="1">
    <source>
        <dbReference type="SAM" id="MobiDB-lite"/>
    </source>
</evidence>
<comment type="caution">
    <text evidence="4">The sequence shown here is derived from an EMBL/GenBank/DDBJ whole genome shotgun (WGS) entry which is preliminary data.</text>
</comment>
<dbReference type="InterPro" id="IPR000159">
    <property type="entry name" value="RA_dom"/>
</dbReference>
<dbReference type="OMA" id="ASYRISM"/>
<dbReference type="PROSITE" id="PS50200">
    <property type="entry name" value="RA"/>
    <property type="match status" value="1"/>
</dbReference>
<dbReference type="CDD" id="cd01259">
    <property type="entry name" value="PH_APBB1IP"/>
    <property type="match status" value="1"/>
</dbReference>
<dbReference type="SMART" id="SM00233">
    <property type="entry name" value="PH"/>
    <property type="match status" value="1"/>
</dbReference>
<dbReference type="PANTHER" id="PTHR11243:SF23">
    <property type="entry name" value="LD06925P"/>
    <property type="match status" value="1"/>
</dbReference>
<reference evidence="4 5" key="1">
    <citation type="journal article" date="2016" name="Genome Biol. Evol.">
        <title>Gene Family Evolution Reflects Adaptation to Soil Environmental Stressors in the Genome of the Collembolan Orchesella cincta.</title>
        <authorList>
            <person name="Faddeeva-Vakhrusheva A."/>
            <person name="Derks M.F."/>
            <person name="Anvar S.Y."/>
            <person name="Agamennone V."/>
            <person name="Suring W."/>
            <person name="Smit S."/>
            <person name="van Straalen N.M."/>
            <person name="Roelofs D."/>
        </authorList>
    </citation>
    <scope>NUCLEOTIDE SEQUENCE [LARGE SCALE GENOMIC DNA]</scope>
    <source>
        <tissue evidence="4">Mixed pool</tissue>
    </source>
</reference>
<dbReference type="PANTHER" id="PTHR11243">
    <property type="entry name" value="GROWTH FACTOR RECEPTOR-BOUND PROTEIN"/>
    <property type="match status" value="1"/>
</dbReference>
<organism evidence="4 5">
    <name type="scientific">Orchesella cincta</name>
    <name type="common">Springtail</name>
    <name type="synonym">Podura cincta</name>
    <dbReference type="NCBI Taxonomy" id="48709"/>
    <lineage>
        <taxon>Eukaryota</taxon>
        <taxon>Metazoa</taxon>
        <taxon>Ecdysozoa</taxon>
        <taxon>Arthropoda</taxon>
        <taxon>Hexapoda</taxon>
        <taxon>Collembola</taxon>
        <taxon>Entomobryomorpha</taxon>
        <taxon>Entomobryoidea</taxon>
        <taxon>Orchesellidae</taxon>
        <taxon>Orchesellinae</taxon>
        <taxon>Orchesella</taxon>
    </lineage>
</organism>
<dbReference type="OrthoDB" id="6235964at2759"/>
<dbReference type="SUPFAM" id="SSF54236">
    <property type="entry name" value="Ubiquitin-like"/>
    <property type="match status" value="1"/>
</dbReference>
<feature type="compositionally biased region" description="Basic and acidic residues" evidence="1">
    <location>
        <begin position="1"/>
        <end position="16"/>
    </location>
</feature>
<feature type="compositionally biased region" description="Acidic residues" evidence="1">
    <location>
        <begin position="745"/>
        <end position="757"/>
    </location>
</feature>
<feature type="region of interest" description="Disordered" evidence="1">
    <location>
        <begin position="1"/>
        <end position="40"/>
    </location>
</feature>
<keyword evidence="2" id="KW-0812">Transmembrane</keyword>
<dbReference type="InterPro" id="IPR029071">
    <property type="entry name" value="Ubiquitin-like_domsf"/>
</dbReference>
<dbReference type="GO" id="GO:0007165">
    <property type="term" value="P:signal transduction"/>
    <property type="evidence" value="ECO:0007669"/>
    <property type="project" value="InterPro"/>
</dbReference>
<feature type="compositionally biased region" description="Acidic residues" evidence="1">
    <location>
        <begin position="17"/>
        <end position="28"/>
    </location>
</feature>
<dbReference type="Proteomes" id="UP000094527">
    <property type="component" value="Unassembled WGS sequence"/>
</dbReference>
<protein>
    <submittedName>
        <fullName evidence="4">Ras-associated and pleckstrin y domains-containing protein 1</fullName>
    </submittedName>
</protein>
<dbReference type="InterPro" id="IPR039665">
    <property type="entry name" value="PH_APBB1IP"/>
</dbReference>
<evidence type="ECO:0000313" key="5">
    <source>
        <dbReference type="Proteomes" id="UP000094527"/>
    </source>
</evidence>
<dbReference type="InterPro" id="IPR011993">
    <property type="entry name" value="PH-like_dom_sf"/>
</dbReference>
<feature type="region of interest" description="Disordered" evidence="1">
    <location>
        <begin position="711"/>
        <end position="792"/>
    </location>
</feature>
<dbReference type="InterPro" id="IPR001849">
    <property type="entry name" value="PH_domain"/>
</dbReference>
<gene>
    <name evidence="4" type="ORF">Ocin01_14334</name>
</gene>
<evidence type="ECO:0000313" key="4">
    <source>
        <dbReference type="EMBL" id="ODM92345.1"/>
    </source>
</evidence>
<dbReference type="Gene3D" id="2.30.29.30">
    <property type="entry name" value="Pleckstrin-homology domain (PH domain)/Phosphotyrosine-binding domain (PTB)"/>
    <property type="match status" value="1"/>
</dbReference>
<feature type="compositionally biased region" description="Pro residues" evidence="1">
    <location>
        <begin position="781"/>
        <end position="790"/>
    </location>
</feature>